<dbReference type="OrthoDB" id="535807at2759"/>
<keyword evidence="3 5" id="KW-1133">Transmembrane helix</keyword>
<dbReference type="GO" id="GO:0006488">
    <property type="term" value="P:dolichol-linked oligosaccharide biosynthetic process"/>
    <property type="evidence" value="ECO:0007669"/>
    <property type="project" value="InterPro"/>
</dbReference>
<feature type="transmembrane region" description="Helical" evidence="5">
    <location>
        <begin position="294"/>
        <end position="324"/>
    </location>
</feature>
<comment type="caution">
    <text evidence="7">The sequence shown here is derived from an EMBL/GenBank/DDBJ whole genome shotgun (WGS) entry which is preliminary data.</text>
</comment>
<evidence type="ECO:0000256" key="5">
    <source>
        <dbReference type="SAM" id="Phobius"/>
    </source>
</evidence>
<evidence type="ECO:0000256" key="2">
    <source>
        <dbReference type="ARBA" id="ARBA00022692"/>
    </source>
</evidence>
<evidence type="ECO:0000259" key="6">
    <source>
        <dbReference type="Pfam" id="PF02544"/>
    </source>
</evidence>
<dbReference type="PANTHER" id="PTHR14624:SF0">
    <property type="entry name" value="POLYPRENOL REDUCTASE"/>
    <property type="match status" value="1"/>
</dbReference>
<dbReference type="EMBL" id="BNCQ01000001">
    <property type="protein sequence ID" value="GIL94631.1"/>
    <property type="molecule type" value="Genomic_DNA"/>
</dbReference>
<gene>
    <name evidence="7" type="ORF">Vretimale_859</name>
</gene>
<dbReference type="InterPro" id="IPR001104">
    <property type="entry name" value="3-oxo-5_a-steroid_4-DH_C"/>
</dbReference>
<name>A0A8J4FDF2_9CHLO</name>
<dbReference type="AlphaFoldDB" id="A0A8J4FDF2"/>
<evidence type="ECO:0000313" key="7">
    <source>
        <dbReference type="EMBL" id="GIL94631.1"/>
    </source>
</evidence>
<organism evidence="7 8">
    <name type="scientific">Volvox reticuliferus</name>
    <dbReference type="NCBI Taxonomy" id="1737510"/>
    <lineage>
        <taxon>Eukaryota</taxon>
        <taxon>Viridiplantae</taxon>
        <taxon>Chlorophyta</taxon>
        <taxon>core chlorophytes</taxon>
        <taxon>Chlorophyceae</taxon>
        <taxon>CS clade</taxon>
        <taxon>Chlamydomonadales</taxon>
        <taxon>Volvocaceae</taxon>
        <taxon>Volvox</taxon>
    </lineage>
</organism>
<proteinExistence type="predicted"/>
<evidence type="ECO:0000313" key="8">
    <source>
        <dbReference type="Proteomes" id="UP000722791"/>
    </source>
</evidence>
<feature type="transmembrane region" description="Helical" evidence="5">
    <location>
        <begin position="209"/>
        <end position="228"/>
    </location>
</feature>
<evidence type="ECO:0000256" key="3">
    <source>
        <dbReference type="ARBA" id="ARBA00022989"/>
    </source>
</evidence>
<dbReference type="UniPathway" id="UPA00378"/>
<feature type="transmembrane region" description="Helical" evidence="5">
    <location>
        <begin position="20"/>
        <end position="41"/>
    </location>
</feature>
<reference evidence="7" key="1">
    <citation type="journal article" date="2021" name="Proc. Natl. Acad. Sci. U.S.A.">
        <title>Three genomes in the algal genus Volvox reveal the fate of a haploid sex-determining region after a transition to homothallism.</title>
        <authorList>
            <person name="Yamamoto K."/>
            <person name="Hamaji T."/>
            <person name="Kawai-Toyooka H."/>
            <person name="Matsuzaki R."/>
            <person name="Takahashi F."/>
            <person name="Nishimura Y."/>
            <person name="Kawachi M."/>
            <person name="Noguchi H."/>
            <person name="Minakuchi Y."/>
            <person name="Umen J.G."/>
            <person name="Toyoda A."/>
            <person name="Nozaki H."/>
        </authorList>
    </citation>
    <scope>NUCLEOTIDE SEQUENCE</scope>
    <source>
        <strain evidence="7">NIES-3785</strain>
    </source>
</reference>
<keyword evidence="4 5" id="KW-0472">Membrane</keyword>
<evidence type="ECO:0000256" key="1">
    <source>
        <dbReference type="ARBA" id="ARBA00004127"/>
    </source>
</evidence>
<feature type="domain" description="3-oxo-5-alpha-steroid 4-dehydrogenase C-terminal" evidence="6">
    <location>
        <begin position="273"/>
        <end position="351"/>
    </location>
</feature>
<evidence type="ECO:0000256" key="4">
    <source>
        <dbReference type="ARBA" id="ARBA00023136"/>
    </source>
</evidence>
<protein>
    <recommendedName>
        <fullName evidence="6">3-oxo-5-alpha-steroid 4-dehydrogenase C-terminal domain-containing protein</fullName>
    </recommendedName>
</protein>
<comment type="subcellular location">
    <subcellularLocation>
        <location evidence="1">Endomembrane system</location>
        <topology evidence="1">Multi-pass membrane protein</topology>
    </subcellularLocation>
</comment>
<dbReference type="GO" id="GO:0005783">
    <property type="term" value="C:endoplasmic reticulum"/>
    <property type="evidence" value="ECO:0007669"/>
    <property type="project" value="TreeGrafter"/>
</dbReference>
<dbReference type="GO" id="GO:0003865">
    <property type="term" value="F:3-oxo-5-alpha-steroid 4-dehydrogenase activity"/>
    <property type="evidence" value="ECO:0007669"/>
    <property type="project" value="TreeGrafter"/>
</dbReference>
<sequence>MSASLHDEALTLLLNTLPLLLRVYWVLASGAVLVTILPLPIPRAFKAAVRLAAARGKLWHDRPDARSLGILKDASVPQQFFAHFYLIGALVNTLILHLYIFVCCEEQDGGTLKRDSLVALLLFELHVLRRYFETTYVMFYPDSARMHLLAYLYGLTYYVAVPLTLLPSTVLNLNVIRSGWNLAVGAGKEHWQSIDQRVWEAVAAPHPGLNLLIPGVVLFLFASILQYWSHAVLGRLSREADKRTQEAKIAAILFKHRDGYTESLTPAPKLTDVYTIPRGGPFELVSCPHYLAEILIYVALAIVTRGSVGSILIVVWVLLNLVLAADATQRWYHRCFPEYPKTRAALVPLLF</sequence>
<dbReference type="InterPro" id="IPR039698">
    <property type="entry name" value="Dfg10/SRD5A3"/>
</dbReference>
<feature type="transmembrane region" description="Helical" evidence="5">
    <location>
        <begin position="148"/>
        <end position="171"/>
    </location>
</feature>
<feature type="transmembrane region" description="Helical" evidence="5">
    <location>
        <begin position="80"/>
        <end position="102"/>
    </location>
</feature>
<dbReference type="PANTHER" id="PTHR14624">
    <property type="entry name" value="DFG10 PROTEIN"/>
    <property type="match status" value="1"/>
</dbReference>
<accession>A0A8J4FDF2</accession>
<dbReference type="PROSITE" id="PS50244">
    <property type="entry name" value="S5A_REDUCTASE"/>
    <property type="match status" value="1"/>
</dbReference>
<dbReference type="Proteomes" id="UP000722791">
    <property type="component" value="Unassembled WGS sequence"/>
</dbReference>
<dbReference type="GO" id="GO:0016095">
    <property type="term" value="P:polyprenol catabolic process"/>
    <property type="evidence" value="ECO:0007669"/>
    <property type="project" value="TreeGrafter"/>
</dbReference>
<dbReference type="Pfam" id="PF02544">
    <property type="entry name" value="Steroid_dh"/>
    <property type="match status" value="1"/>
</dbReference>
<keyword evidence="2 5" id="KW-0812">Transmembrane</keyword>